<reference evidence="1 2" key="1">
    <citation type="submission" date="2016-04" db="EMBL/GenBank/DDBJ databases">
        <title>The genome of Intoshia linei affirms orthonectids as highly simplified spiralians.</title>
        <authorList>
            <person name="Mikhailov K.V."/>
            <person name="Slusarev G.S."/>
            <person name="Nikitin M.A."/>
            <person name="Logacheva M.D."/>
            <person name="Penin A."/>
            <person name="Aleoshin V."/>
            <person name="Panchin Y.V."/>
        </authorList>
    </citation>
    <scope>NUCLEOTIDE SEQUENCE [LARGE SCALE GENOMIC DNA]</scope>
    <source>
        <strain evidence="1">Intl2013</strain>
        <tissue evidence="1">Whole animal</tissue>
    </source>
</reference>
<feature type="non-terminal residue" evidence="1">
    <location>
        <position position="65"/>
    </location>
</feature>
<organism evidence="1 2">
    <name type="scientific">Intoshia linei</name>
    <dbReference type="NCBI Taxonomy" id="1819745"/>
    <lineage>
        <taxon>Eukaryota</taxon>
        <taxon>Metazoa</taxon>
        <taxon>Spiralia</taxon>
        <taxon>Lophotrochozoa</taxon>
        <taxon>Mesozoa</taxon>
        <taxon>Orthonectida</taxon>
        <taxon>Rhopaluridae</taxon>
        <taxon>Intoshia</taxon>
    </lineage>
</organism>
<comment type="caution">
    <text evidence="1">The sequence shown here is derived from an EMBL/GenBank/DDBJ whole genome shotgun (WGS) entry which is preliminary data.</text>
</comment>
<keyword evidence="2" id="KW-1185">Reference proteome</keyword>
<proteinExistence type="predicted"/>
<gene>
    <name evidence="1" type="ORF">A3Q56_00894</name>
</gene>
<dbReference type="EMBL" id="LWCA01000062">
    <property type="protein sequence ID" value="OAF71320.1"/>
    <property type="molecule type" value="Genomic_DNA"/>
</dbReference>
<evidence type="ECO:0000313" key="2">
    <source>
        <dbReference type="Proteomes" id="UP000078046"/>
    </source>
</evidence>
<dbReference type="Proteomes" id="UP000078046">
    <property type="component" value="Unassembled WGS sequence"/>
</dbReference>
<dbReference type="AlphaFoldDB" id="A0A177BAV6"/>
<sequence length="65" mass="7622">MSLYKSNKIAKQILCKLNATPLTLRFNTIQKTEKCPLHRTQKLISMFPFAKKPMCYLKLSKYKLS</sequence>
<accession>A0A177BAV6</accession>
<name>A0A177BAV6_9BILA</name>
<protein>
    <submittedName>
        <fullName evidence="1">Uncharacterized protein</fullName>
    </submittedName>
</protein>
<evidence type="ECO:0000313" key="1">
    <source>
        <dbReference type="EMBL" id="OAF71320.1"/>
    </source>
</evidence>